<feature type="chain" id="PRO_5044767966" description="Alpha-carbonic anhydrase domain-containing protein" evidence="1">
    <location>
        <begin position="29"/>
        <end position="111"/>
    </location>
</feature>
<name>A0ABD3TA76_9LAMI</name>
<organism evidence="3 4">
    <name type="scientific">Penstemon smallii</name>
    <dbReference type="NCBI Taxonomy" id="265156"/>
    <lineage>
        <taxon>Eukaryota</taxon>
        <taxon>Viridiplantae</taxon>
        <taxon>Streptophyta</taxon>
        <taxon>Embryophyta</taxon>
        <taxon>Tracheophyta</taxon>
        <taxon>Spermatophyta</taxon>
        <taxon>Magnoliopsida</taxon>
        <taxon>eudicotyledons</taxon>
        <taxon>Gunneridae</taxon>
        <taxon>Pentapetalae</taxon>
        <taxon>asterids</taxon>
        <taxon>lamiids</taxon>
        <taxon>Lamiales</taxon>
        <taxon>Plantaginaceae</taxon>
        <taxon>Cheloneae</taxon>
        <taxon>Penstemon</taxon>
    </lineage>
</organism>
<dbReference type="Gene3D" id="3.10.200.10">
    <property type="entry name" value="Alpha carbonic anhydrase"/>
    <property type="match status" value="1"/>
</dbReference>
<evidence type="ECO:0000313" key="4">
    <source>
        <dbReference type="Proteomes" id="UP001634393"/>
    </source>
</evidence>
<accession>A0ABD3TA76</accession>
<sequence length="111" mass="12476">MGFKDNASTLILFCYLLFTSLFNTTLHANDLEMEDESSFFYVVGAPNGPENWGKLNPSWRLCGTAQSQSPINLLQDKVVVLSRGSFPTNYTPAPATIRNRGHDIRVRCYDL</sequence>
<feature type="domain" description="Alpha-carbonic anhydrase" evidence="2">
    <location>
        <begin position="37"/>
        <end position="111"/>
    </location>
</feature>
<proteinExistence type="predicted"/>
<feature type="signal peptide" evidence="1">
    <location>
        <begin position="1"/>
        <end position="28"/>
    </location>
</feature>
<dbReference type="InterPro" id="IPR001148">
    <property type="entry name" value="CA_dom"/>
</dbReference>
<dbReference type="AlphaFoldDB" id="A0ABD3TA76"/>
<evidence type="ECO:0000259" key="2">
    <source>
        <dbReference type="PROSITE" id="PS51144"/>
    </source>
</evidence>
<keyword evidence="1" id="KW-0732">Signal</keyword>
<dbReference type="Proteomes" id="UP001634393">
    <property type="component" value="Unassembled WGS sequence"/>
</dbReference>
<protein>
    <recommendedName>
        <fullName evidence="2">Alpha-carbonic anhydrase domain-containing protein</fullName>
    </recommendedName>
</protein>
<evidence type="ECO:0000256" key="1">
    <source>
        <dbReference type="SAM" id="SignalP"/>
    </source>
</evidence>
<dbReference type="PROSITE" id="PS51144">
    <property type="entry name" value="ALPHA_CA_2"/>
    <property type="match status" value="1"/>
</dbReference>
<reference evidence="3 4" key="1">
    <citation type="submission" date="2024-12" db="EMBL/GenBank/DDBJ databases">
        <title>The unique morphological basis and parallel evolutionary history of personate flowers in Penstemon.</title>
        <authorList>
            <person name="Depatie T.H."/>
            <person name="Wessinger C.A."/>
        </authorList>
    </citation>
    <scope>NUCLEOTIDE SEQUENCE [LARGE SCALE GENOMIC DNA]</scope>
    <source>
        <strain evidence="3">WTNN_2</strain>
        <tissue evidence="3">Leaf</tissue>
    </source>
</reference>
<dbReference type="InterPro" id="IPR036398">
    <property type="entry name" value="CA_dom_sf"/>
</dbReference>
<evidence type="ECO:0000313" key="3">
    <source>
        <dbReference type="EMBL" id="KAL3833531.1"/>
    </source>
</evidence>
<gene>
    <name evidence="3" type="ORF">ACJIZ3_008267</name>
</gene>
<keyword evidence="4" id="KW-1185">Reference proteome</keyword>
<dbReference type="SUPFAM" id="SSF51069">
    <property type="entry name" value="Carbonic anhydrase"/>
    <property type="match status" value="1"/>
</dbReference>
<dbReference type="EMBL" id="JBJXBP010000004">
    <property type="protein sequence ID" value="KAL3833531.1"/>
    <property type="molecule type" value="Genomic_DNA"/>
</dbReference>
<comment type="caution">
    <text evidence="3">The sequence shown here is derived from an EMBL/GenBank/DDBJ whole genome shotgun (WGS) entry which is preliminary data.</text>
</comment>